<dbReference type="EC" id="2.1.2.2" evidence="6"/>
<dbReference type="InterPro" id="IPR036477">
    <property type="entry name" value="Formyl_transf_N_sf"/>
</dbReference>
<dbReference type="InterPro" id="IPR002376">
    <property type="entry name" value="Formyl_transf_N"/>
</dbReference>
<dbReference type="PROSITE" id="PS00373">
    <property type="entry name" value="GART"/>
    <property type="match status" value="1"/>
</dbReference>
<evidence type="ECO:0000313" key="9">
    <source>
        <dbReference type="Proteomes" id="UP000379480"/>
    </source>
</evidence>
<feature type="active site" description="Proton donor" evidence="6">
    <location>
        <position position="124"/>
    </location>
</feature>
<dbReference type="SUPFAM" id="SSF53328">
    <property type="entry name" value="Formyltransferase"/>
    <property type="match status" value="1"/>
</dbReference>
<dbReference type="GO" id="GO:0006189">
    <property type="term" value="P:'de novo' IMP biosynthetic process"/>
    <property type="evidence" value="ECO:0007669"/>
    <property type="project" value="UniProtKB-UniRule"/>
</dbReference>
<dbReference type="Gene3D" id="3.40.50.170">
    <property type="entry name" value="Formyl transferase, N-terminal domain"/>
    <property type="match status" value="1"/>
</dbReference>
<comment type="similarity">
    <text evidence="4 6">Belongs to the GART family.</text>
</comment>
<evidence type="ECO:0000259" key="7">
    <source>
        <dbReference type="Pfam" id="PF00551"/>
    </source>
</evidence>
<comment type="catalytic activity">
    <reaction evidence="5 6">
        <text>N(1)-(5-phospho-beta-D-ribosyl)glycinamide + (6R)-10-formyltetrahydrofolate = N(2)-formyl-N(1)-(5-phospho-beta-D-ribosyl)glycinamide + (6S)-5,6,7,8-tetrahydrofolate + H(+)</text>
        <dbReference type="Rhea" id="RHEA:15053"/>
        <dbReference type="ChEBI" id="CHEBI:15378"/>
        <dbReference type="ChEBI" id="CHEBI:57453"/>
        <dbReference type="ChEBI" id="CHEBI:143788"/>
        <dbReference type="ChEBI" id="CHEBI:147286"/>
        <dbReference type="ChEBI" id="CHEBI:195366"/>
        <dbReference type="EC" id="2.1.2.2"/>
    </reaction>
</comment>
<feature type="domain" description="Formyl transferase N-terminal" evidence="7">
    <location>
        <begin position="19"/>
        <end position="197"/>
    </location>
</feature>
<evidence type="ECO:0000256" key="3">
    <source>
        <dbReference type="ARBA" id="ARBA00022755"/>
    </source>
</evidence>
<feature type="binding site" evidence="6">
    <location>
        <begin position="27"/>
        <end position="29"/>
    </location>
    <ligand>
        <name>N(1)-(5-phospho-beta-D-ribosyl)glycinamide</name>
        <dbReference type="ChEBI" id="CHEBI:143788"/>
    </ligand>
</feature>
<dbReference type="GO" id="GO:0004644">
    <property type="term" value="F:phosphoribosylglycinamide formyltransferase activity"/>
    <property type="evidence" value="ECO:0007669"/>
    <property type="project" value="UniProtKB-UniRule"/>
</dbReference>
<evidence type="ECO:0000256" key="5">
    <source>
        <dbReference type="ARBA" id="ARBA00047664"/>
    </source>
</evidence>
<feature type="binding site" evidence="6">
    <location>
        <position position="80"/>
    </location>
    <ligand>
        <name>(6R)-10-formyltetrahydrofolate</name>
        <dbReference type="ChEBI" id="CHEBI:195366"/>
    </ligand>
</feature>
<feature type="binding site" evidence="6">
    <location>
        <begin position="105"/>
        <end position="108"/>
    </location>
    <ligand>
        <name>(6R)-10-formyltetrahydrofolate</name>
        <dbReference type="ChEBI" id="CHEBI:195366"/>
    </ligand>
</feature>
<organism evidence="8 9">
    <name type="scientific">Pseudomonas fluorescens</name>
    <dbReference type="NCBI Taxonomy" id="294"/>
    <lineage>
        <taxon>Bacteria</taxon>
        <taxon>Pseudomonadati</taxon>
        <taxon>Pseudomonadota</taxon>
        <taxon>Gammaproteobacteria</taxon>
        <taxon>Pseudomonadales</taxon>
        <taxon>Pseudomonadaceae</taxon>
        <taxon>Pseudomonas</taxon>
    </lineage>
</organism>
<reference evidence="8 9" key="1">
    <citation type="submission" date="2019-09" db="EMBL/GenBank/DDBJ databases">
        <authorList>
            <person name="Chandra G."/>
            <person name="Truman W A."/>
        </authorList>
    </citation>
    <scope>NUCLEOTIDE SEQUENCE [LARGE SCALE GENOMIC DNA]</scope>
    <source>
        <strain evidence="8">PS723</strain>
    </source>
</reference>
<dbReference type="PANTHER" id="PTHR43369:SF2">
    <property type="entry name" value="PHOSPHORIBOSYLGLYCINAMIDE FORMYLTRANSFERASE"/>
    <property type="match status" value="1"/>
</dbReference>
<dbReference type="AlphaFoldDB" id="A0A5E7DX34"/>
<dbReference type="Pfam" id="PF00551">
    <property type="entry name" value="Formyl_trans_N"/>
    <property type="match status" value="1"/>
</dbReference>
<dbReference type="HAMAP" id="MF_01930">
    <property type="entry name" value="PurN"/>
    <property type="match status" value="1"/>
</dbReference>
<comment type="pathway">
    <text evidence="1 6">Purine metabolism; IMP biosynthesis via de novo pathway; N(2)-formyl-N(1)-(5-phospho-D-ribosyl)glycinamide from N(1)-(5-phospho-D-ribosyl)glycinamide (10-formyl THF route): step 1/1.</text>
</comment>
<gene>
    <name evidence="6 8" type="primary">purN</name>
    <name evidence="8" type="ORF">PS723_03992</name>
</gene>
<proteinExistence type="inferred from homology"/>
<dbReference type="CDD" id="cd08645">
    <property type="entry name" value="FMT_core_GART"/>
    <property type="match status" value="1"/>
</dbReference>
<protein>
    <recommendedName>
        <fullName evidence="6">Phosphoribosylglycinamide formyltransferase</fullName>
        <ecNumber evidence="6">2.1.2.2</ecNumber>
    </recommendedName>
    <alternativeName>
        <fullName evidence="6">5'-phosphoribosylglycinamide transformylase</fullName>
    </alternativeName>
    <alternativeName>
        <fullName evidence="6">GAR transformylase</fullName>
        <shortName evidence="6">GART</shortName>
    </alternativeName>
</protein>
<evidence type="ECO:0000256" key="6">
    <source>
        <dbReference type="HAMAP-Rule" id="MF_01930"/>
    </source>
</evidence>
<comment type="function">
    <text evidence="6">Catalyzes the transfer of a formyl group from 10-formyltetrahydrofolate to 5-phospho-ribosyl-glycinamide (GAR), producing 5-phospho-ribosyl-N-formylglycinamide (FGAR) and tetrahydrofolate.</text>
</comment>
<dbReference type="InterPro" id="IPR004607">
    <property type="entry name" value="GART"/>
</dbReference>
<dbReference type="PANTHER" id="PTHR43369">
    <property type="entry name" value="PHOSPHORIBOSYLGLYCINAMIDE FORMYLTRANSFERASE"/>
    <property type="match status" value="1"/>
</dbReference>
<evidence type="ECO:0000256" key="4">
    <source>
        <dbReference type="ARBA" id="ARBA00038440"/>
    </source>
</evidence>
<feature type="site" description="Raises pKa of active site His" evidence="6">
    <location>
        <position position="160"/>
    </location>
</feature>
<evidence type="ECO:0000313" key="8">
    <source>
        <dbReference type="EMBL" id="VVO18248.1"/>
    </source>
</evidence>
<dbReference type="NCBIfam" id="TIGR00639">
    <property type="entry name" value="PurN"/>
    <property type="match status" value="1"/>
</dbReference>
<name>A0A5E7DX34_PSEFL</name>
<dbReference type="UniPathway" id="UPA00074">
    <property type="reaction ID" value="UER00126"/>
</dbReference>
<dbReference type="Proteomes" id="UP000379480">
    <property type="component" value="Unassembled WGS sequence"/>
</dbReference>
<evidence type="ECO:0000256" key="2">
    <source>
        <dbReference type="ARBA" id="ARBA00022679"/>
    </source>
</evidence>
<keyword evidence="2 6" id="KW-0808">Transferase</keyword>
<evidence type="ECO:0000256" key="1">
    <source>
        <dbReference type="ARBA" id="ARBA00005054"/>
    </source>
</evidence>
<feature type="binding site" evidence="6">
    <location>
        <position position="122"/>
    </location>
    <ligand>
        <name>(6R)-10-formyltetrahydrofolate</name>
        <dbReference type="ChEBI" id="CHEBI:195366"/>
    </ligand>
</feature>
<dbReference type="EMBL" id="CABVHY010000020">
    <property type="protein sequence ID" value="VVO18248.1"/>
    <property type="molecule type" value="Genomic_DNA"/>
</dbReference>
<sequence length="228" mass="25075">MQERMQEPMQERMPATCDVVVLLSGTGSNLQALIDDSQAGDNPARIRAVISNRADAYGLQRASDAGIETRTLDHKTFEGREAFDAALIELIDAFEPKLVVLAGFMRILSADFVRHYQGRLLNIHPSLLPKYKGLHTHQRALEAADTEHGCSVHFVTEELDGGPLVVQAVIPVELGDSPQSLAQRVHVQEHRIYPMAVRWFAEGRLALGEQGAILDGELLAASGHLIRN</sequence>
<dbReference type="InterPro" id="IPR001555">
    <property type="entry name" value="GART_AS"/>
</dbReference>
<dbReference type="GO" id="GO:0005829">
    <property type="term" value="C:cytosol"/>
    <property type="evidence" value="ECO:0007669"/>
    <property type="project" value="TreeGrafter"/>
</dbReference>
<accession>A0A5E7DX34</accession>
<keyword evidence="3 6" id="KW-0658">Purine biosynthesis</keyword>